<dbReference type="SUPFAM" id="SSF53098">
    <property type="entry name" value="Ribonuclease H-like"/>
    <property type="match status" value="1"/>
</dbReference>
<protein>
    <recommendedName>
        <fullName evidence="1">RNase H type-1 domain-containing protein</fullName>
    </recommendedName>
</protein>
<reference evidence="2 3" key="1">
    <citation type="submission" date="2024-01" db="EMBL/GenBank/DDBJ databases">
        <title>The genomes of 5 underutilized Papilionoideae crops provide insights into root nodulation and disease resistanc.</title>
        <authorList>
            <person name="Yuan L."/>
        </authorList>
    </citation>
    <scope>NUCLEOTIDE SEQUENCE [LARGE SCALE GENOMIC DNA]</scope>
    <source>
        <strain evidence="2">ZHUSHIDOU_FW_LH</strain>
        <tissue evidence="2">Leaf</tissue>
    </source>
</reference>
<dbReference type="Proteomes" id="UP001372338">
    <property type="component" value="Unassembled WGS sequence"/>
</dbReference>
<dbReference type="CDD" id="cd06222">
    <property type="entry name" value="RNase_H_like"/>
    <property type="match status" value="1"/>
</dbReference>
<keyword evidence="3" id="KW-1185">Reference proteome</keyword>
<dbReference type="Pfam" id="PF13456">
    <property type="entry name" value="RVT_3"/>
    <property type="match status" value="1"/>
</dbReference>
<dbReference type="InterPro" id="IPR052929">
    <property type="entry name" value="RNase_H-like_EbsB-rel"/>
</dbReference>
<comment type="caution">
    <text evidence="2">The sequence shown here is derived from an EMBL/GenBank/DDBJ whole genome shotgun (WGS) entry which is preliminary data.</text>
</comment>
<dbReference type="Gene3D" id="3.30.420.10">
    <property type="entry name" value="Ribonuclease H-like superfamily/Ribonuclease H"/>
    <property type="match status" value="1"/>
</dbReference>
<dbReference type="GO" id="GO:0004523">
    <property type="term" value="F:RNA-DNA hybrid ribonuclease activity"/>
    <property type="evidence" value="ECO:0007669"/>
    <property type="project" value="InterPro"/>
</dbReference>
<gene>
    <name evidence="2" type="ORF">RIF29_33727</name>
</gene>
<dbReference type="GO" id="GO:0003676">
    <property type="term" value="F:nucleic acid binding"/>
    <property type="evidence" value="ECO:0007669"/>
    <property type="project" value="InterPro"/>
</dbReference>
<feature type="domain" description="RNase H type-1" evidence="1">
    <location>
        <begin position="31"/>
        <end position="151"/>
    </location>
</feature>
<dbReference type="InterPro" id="IPR044730">
    <property type="entry name" value="RNase_H-like_dom_plant"/>
</dbReference>
<dbReference type="InterPro" id="IPR036397">
    <property type="entry name" value="RNaseH_sf"/>
</dbReference>
<dbReference type="InterPro" id="IPR012337">
    <property type="entry name" value="RNaseH-like_sf"/>
</dbReference>
<dbReference type="PANTHER" id="PTHR47074:SF48">
    <property type="entry name" value="POLYNUCLEOTIDYL TRANSFERASE, RIBONUCLEASE H-LIKE SUPERFAMILY PROTEIN"/>
    <property type="match status" value="1"/>
</dbReference>
<dbReference type="InterPro" id="IPR002156">
    <property type="entry name" value="RNaseH_domain"/>
</dbReference>
<dbReference type="AlphaFoldDB" id="A0AAN9E8F3"/>
<evidence type="ECO:0000259" key="1">
    <source>
        <dbReference type="Pfam" id="PF13456"/>
    </source>
</evidence>
<evidence type="ECO:0000313" key="3">
    <source>
        <dbReference type="Proteomes" id="UP001372338"/>
    </source>
</evidence>
<proteinExistence type="predicted"/>
<name>A0AAN9E8F3_CROPI</name>
<sequence length="177" mass="19394">MMVPPIQSTSSTKTHEEVSLGDFDGATIYFDASLKEGATGFGMVVVDMHGNFMAAAVSRSVASMDAKMGEARALQWTLEIPNDIGLSHVHVITDCVILVQAWKNDATRRICSYFHEVLQECQSLVPSFVSFQFLHTARSNNAMADCLAKAAHVKPRNVWFDIPPPLLANNFVIPVSP</sequence>
<dbReference type="EMBL" id="JAYWIO010000007">
    <property type="protein sequence ID" value="KAK7250935.1"/>
    <property type="molecule type" value="Genomic_DNA"/>
</dbReference>
<organism evidence="2 3">
    <name type="scientific">Crotalaria pallida</name>
    <name type="common">Smooth rattlebox</name>
    <name type="synonym">Crotalaria striata</name>
    <dbReference type="NCBI Taxonomy" id="3830"/>
    <lineage>
        <taxon>Eukaryota</taxon>
        <taxon>Viridiplantae</taxon>
        <taxon>Streptophyta</taxon>
        <taxon>Embryophyta</taxon>
        <taxon>Tracheophyta</taxon>
        <taxon>Spermatophyta</taxon>
        <taxon>Magnoliopsida</taxon>
        <taxon>eudicotyledons</taxon>
        <taxon>Gunneridae</taxon>
        <taxon>Pentapetalae</taxon>
        <taxon>rosids</taxon>
        <taxon>fabids</taxon>
        <taxon>Fabales</taxon>
        <taxon>Fabaceae</taxon>
        <taxon>Papilionoideae</taxon>
        <taxon>50 kb inversion clade</taxon>
        <taxon>genistoids sensu lato</taxon>
        <taxon>core genistoids</taxon>
        <taxon>Crotalarieae</taxon>
        <taxon>Crotalaria</taxon>
    </lineage>
</organism>
<accession>A0AAN9E8F3</accession>
<evidence type="ECO:0000313" key="2">
    <source>
        <dbReference type="EMBL" id="KAK7250935.1"/>
    </source>
</evidence>
<dbReference type="PANTHER" id="PTHR47074">
    <property type="entry name" value="BNAC02G40300D PROTEIN"/>
    <property type="match status" value="1"/>
</dbReference>